<name>A0ABT5FCR0_9GAMM</name>
<protein>
    <submittedName>
        <fullName evidence="1">Uncharacterized protein</fullName>
    </submittedName>
</protein>
<gene>
    <name evidence="1" type="ORF">PN838_11740</name>
</gene>
<dbReference type="Proteomes" id="UP001528411">
    <property type="component" value="Unassembled WGS sequence"/>
</dbReference>
<evidence type="ECO:0000313" key="2">
    <source>
        <dbReference type="Proteomes" id="UP001528411"/>
    </source>
</evidence>
<accession>A0ABT5FCR0</accession>
<comment type="caution">
    <text evidence="1">The sequence shown here is derived from an EMBL/GenBank/DDBJ whole genome shotgun (WGS) entry which is preliminary data.</text>
</comment>
<organism evidence="1 2">
    <name type="scientific">Psychrosphaera algicola</name>
    <dbReference type="NCBI Taxonomy" id="3023714"/>
    <lineage>
        <taxon>Bacteria</taxon>
        <taxon>Pseudomonadati</taxon>
        <taxon>Pseudomonadota</taxon>
        <taxon>Gammaproteobacteria</taxon>
        <taxon>Alteromonadales</taxon>
        <taxon>Pseudoalteromonadaceae</taxon>
        <taxon>Psychrosphaera</taxon>
    </lineage>
</organism>
<keyword evidence="2" id="KW-1185">Reference proteome</keyword>
<proteinExistence type="predicted"/>
<sequence>MYEIDDKTSSSWECAEDKAKFKFMVNGEVVFTLEYKSMATKGLNKYDINYQEAQDDILFAINEAISHPESWGERFN</sequence>
<dbReference type="RefSeq" id="WP_272180786.1">
    <property type="nucleotide sequence ID" value="NZ_JAQOMS010000002.1"/>
</dbReference>
<reference evidence="1 2" key="1">
    <citation type="submission" date="2023-01" db="EMBL/GenBank/DDBJ databases">
        <title>Psychrosphaera sp. nov., isolated from marine algae.</title>
        <authorList>
            <person name="Bayburt H."/>
            <person name="Choi B.J."/>
            <person name="Kim J.M."/>
            <person name="Choi D.G."/>
            <person name="Jeon C.O."/>
        </authorList>
    </citation>
    <scope>NUCLEOTIDE SEQUENCE [LARGE SCALE GENOMIC DNA]</scope>
    <source>
        <strain evidence="1 2">G1-22</strain>
    </source>
</reference>
<evidence type="ECO:0000313" key="1">
    <source>
        <dbReference type="EMBL" id="MDC2889330.1"/>
    </source>
</evidence>
<dbReference type="EMBL" id="JAQOMS010000002">
    <property type="protein sequence ID" value="MDC2889330.1"/>
    <property type="molecule type" value="Genomic_DNA"/>
</dbReference>